<evidence type="ECO:0000256" key="8">
    <source>
        <dbReference type="PIRSR" id="PIRSR000388-1"/>
    </source>
</evidence>
<dbReference type="Proteomes" id="UP000008561">
    <property type="component" value="Chromosome"/>
</dbReference>
<evidence type="ECO:0000256" key="4">
    <source>
        <dbReference type="ARBA" id="ARBA00022655"/>
    </source>
</evidence>
<dbReference type="NCBIfam" id="TIGR00222">
    <property type="entry name" value="panB"/>
    <property type="match status" value="1"/>
</dbReference>
<gene>
    <name evidence="7" type="primary">panB</name>
    <name evidence="11" type="ordered locus">Dole_1084</name>
</gene>
<dbReference type="PANTHER" id="PTHR20881:SF0">
    <property type="entry name" value="3-METHYL-2-OXOBUTANOATE HYDROXYMETHYLTRANSFERASE"/>
    <property type="match status" value="1"/>
</dbReference>
<dbReference type="eggNOG" id="COG0413">
    <property type="taxonomic scope" value="Bacteria"/>
</dbReference>
<keyword evidence="4 7" id="KW-0566">Pantothenate biosynthesis</keyword>
<dbReference type="HOGENOM" id="CLU_036645_1_0_7"/>
<dbReference type="HAMAP" id="MF_00156">
    <property type="entry name" value="PanB"/>
    <property type="match status" value="1"/>
</dbReference>
<reference evidence="11 12" key="1">
    <citation type="submission" date="2007-10" db="EMBL/GenBank/DDBJ databases">
        <title>Complete sequence of Desulfococcus oleovorans Hxd3.</title>
        <authorList>
            <consortium name="US DOE Joint Genome Institute"/>
            <person name="Copeland A."/>
            <person name="Lucas S."/>
            <person name="Lapidus A."/>
            <person name="Barry K."/>
            <person name="Glavina del Rio T."/>
            <person name="Dalin E."/>
            <person name="Tice H."/>
            <person name="Pitluck S."/>
            <person name="Kiss H."/>
            <person name="Brettin T."/>
            <person name="Bruce D."/>
            <person name="Detter J.C."/>
            <person name="Han C."/>
            <person name="Schmutz J."/>
            <person name="Larimer F."/>
            <person name="Land M."/>
            <person name="Hauser L."/>
            <person name="Kyrpides N."/>
            <person name="Kim E."/>
            <person name="Wawrik B."/>
            <person name="Richardson P."/>
        </authorList>
    </citation>
    <scope>NUCLEOTIDE SEQUENCE [LARGE SCALE GENOMIC DNA]</scope>
    <source>
        <strain evidence="12">DSM 6200 / JCM 39069 / Hxd3</strain>
    </source>
</reference>
<dbReference type="SUPFAM" id="SSF51621">
    <property type="entry name" value="Phosphoenolpyruvate/pyruvate domain"/>
    <property type="match status" value="1"/>
</dbReference>
<dbReference type="STRING" id="96561.Dole_1084"/>
<feature type="binding site" evidence="7 9">
    <location>
        <begin position="43"/>
        <end position="44"/>
    </location>
    <ligand>
        <name>3-methyl-2-oxobutanoate</name>
        <dbReference type="ChEBI" id="CHEBI:11851"/>
    </ligand>
</feature>
<evidence type="ECO:0000256" key="7">
    <source>
        <dbReference type="HAMAP-Rule" id="MF_00156"/>
    </source>
</evidence>
<feature type="binding site" evidence="7 9">
    <location>
        <position position="110"/>
    </location>
    <ligand>
        <name>3-methyl-2-oxobutanoate</name>
        <dbReference type="ChEBI" id="CHEBI:11851"/>
    </ligand>
</feature>
<dbReference type="GO" id="GO:0005737">
    <property type="term" value="C:cytoplasm"/>
    <property type="evidence" value="ECO:0007669"/>
    <property type="project" value="UniProtKB-SubCell"/>
</dbReference>
<dbReference type="Gene3D" id="3.20.20.60">
    <property type="entry name" value="Phosphoenolpyruvate-binding domains"/>
    <property type="match status" value="1"/>
</dbReference>
<dbReference type="InterPro" id="IPR003700">
    <property type="entry name" value="Pantoate_hydroxy_MeTrfase"/>
</dbReference>
<dbReference type="GO" id="GO:0003864">
    <property type="term" value="F:3-methyl-2-oxobutanoate hydroxymethyltransferase activity"/>
    <property type="evidence" value="ECO:0007669"/>
    <property type="project" value="UniProtKB-UniRule"/>
</dbReference>
<keyword evidence="7" id="KW-0963">Cytoplasm</keyword>
<comment type="cofactor">
    <cofactor evidence="7 10">
        <name>Mg(2+)</name>
        <dbReference type="ChEBI" id="CHEBI:18420"/>
    </cofactor>
    <text evidence="7 10">Binds 1 Mg(2+) ion per subunit.</text>
</comment>
<feature type="binding site" evidence="7 10">
    <location>
        <position position="43"/>
    </location>
    <ligand>
        <name>Mg(2+)</name>
        <dbReference type="ChEBI" id="CHEBI:18420"/>
    </ligand>
</feature>
<dbReference type="UniPathway" id="UPA00028">
    <property type="reaction ID" value="UER00003"/>
</dbReference>
<dbReference type="FunFam" id="3.20.20.60:FF:000003">
    <property type="entry name" value="3-methyl-2-oxobutanoate hydroxymethyltransferase"/>
    <property type="match status" value="1"/>
</dbReference>
<comment type="catalytic activity">
    <reaction evidence="7">
        <text>(6R)-5,10-methylene-5,6,7,8-tetrahydrofolate + 3-methyl-2-oxobutanoate + H2O = 2-dehydropantoate + (6S)-5,6,7,8-tetrahydrofolate</text>
        <dbReference type="Rhea" id="RHEA:11824"/>
        <dbReference type="ChEBI" id="CHEBI:11561"/>
        <dbReference type="ChEBI" id="CHEBI:11851"/>
        <dbReference type="ChEBI" id="CHEBI:15377"/>
        <dbReference type="ChEBI" id="CHEBI:15636"/>
        <dbReference type="ChEBI" id="CHEBI:57453"/>
        <dbReference type="EC" id="2.1.2.11"/>
    </reaction>
</comment>
<feature type="binding site" evidence="7 9">
    <location>
        <position position="82"/>
    </location>
    <ligand>
        <name>3-methyl-2-oxobutanoate</name>
        <dbReference type="ChEBI" id="CHEBI:11851"/>
    </ligand>
</feature>
<dbReference type="EMBL" id="CP000859">
    <property type="protein sequence ID" value="ABW66891.1"/>
    <property type="molecule type" value="Genomic_DNA"/>
</dbReference>
<dbReference type="NCBIfam" id="NF001452">
    <property type="entry name" value="PRK00311.1"/>
    <property type="match status" value="1"/>
</dbReference>
<comment type="function">
    <text evidence="6 7">Catalyzes the reversible reaction in which hydroxymethyl group from 5,10-methylenetetrahydrofolate is transferred onto alpha-ketoisovalerate to form ketopantoate.</text>
</comment>
<comment type="pathway">
    <text evidence="1 7">Cofactor biosynthesis; (R)-pantothenate biosynthesis; (R)-pantoate from 3-methyl-2-oxobutanoate: step 1/2.</text>
</comment>
<keyword evidence="7 10" id="KW-0479">Metal-binding</keyword>
<dbReference type="KEGG" id="dol:Dole_1084"/>
<dbReference type="InterPro" id="IPR015813">
    <property type="entry name" value="Pyrv/PenolPyrv_kinase-like_dom"/>
</dbReference>
<evidence type="ECO:0000256" key="9">
    <source>
        <dbReference type="PIRSR" id="PIRSR000388-2"/>
    </source>
</evidence>
<dbReference type="GO" id="GO:0008168">
    <property type="term" value="F:methyltransferase activity"/>
    <property type="evidence" value="ECO:0007669"/>
    <property type="project" value="UniProtKB-KW"/>
</dbReference>
<dbReference type="AlphaFoldDB" id="A8ZX35"/>
<feature type="binding site" evidence="7 10">
    <location>
        <position position="112"/>
    </location>
    <ligand>
        <name>Mg(2+)</name>
        <dbReference type="ChEBI" id="CHEBI:18420"/>
    </ligand>
</feature>
<accession>A8ZX35</accession>
<dbReference type="OrthoDB" id="9781789at2"/>
<evidence type="ECO:0000256" key="5">
    <source>
        <dbReference type="ARBA" id="ARBA00022679"/>
    </source>
</evidence>
<proteinExistence type="inferred from homology"/>
<keyword evidence="5 7" id="KW-0808">Transferase</keyword>
<comment type="subcellular location">
    <subcellularLocation>
        <location evidence="7">Cytoplasm</location>
    </subcellularLocation>
</comment>
<dbReference type="Pfam" id="PF02548">
    <property type="entry name" value="Pantoate_transf"/>
    <property type="match status" value="1"/>
</dbReference>
<evidence type="ECO:0000256" key="2">
    <source>
        <dbReference type="ARBA" id="ARBA00008676"/>
    </source>
</evidence>
<organism evidence="11 12">
    <name type="scientific">Desulfosudis oleivorans (strain DSM 6200 / JCM 39069 / Hxd3)</name>
    <name type="common">Desulfococcus oleovorans</name>
    <dbReference type="NCBI Taxonomy" id="96561"/>
    <lineage>
        <taxon>Bacteria</taxon>
        <taxon>Pseudomonadati</taxon>
        <taxon>Thermodesulfobacteriota</taxon>
        <taxon>Desulfobacteria</taxon>
        <taxon>Desulfobacterales</taxon>
        <taxon>Desulfosudaceae</taxon>
        <taxon>Desulfosudis</taxon>
    </lineage>
</organism>
<evidence type="ECO:0000256" key="6">
    <source>
        <dbReference type="ARBA" id="ARBA00056497"/>
    </source>
</evidence>
<dbReference type="RefSeq" id="WP_012174509.1">
    <property type="nucleotide sequence ID" value="NC_009943.1"/>
</dbReference>
<evidence type="ECO:0000256" key="3">
    <source>
        <dbReference type="ARBA" id="ARBA00011424"/>
    </source>
</evidence>
<evidence type="ECO:0000313" key="12">
    <source>
        <dbReference type="Proteomes" id="UP000008561"/>
    </source>
</evidence>
<dbReference type="PANTHER" id="PTHR20881">
    <property type="entry name" value="3-METHYL-2-OXOBUTANOATE HYDROXYMETHYLTRANSFERASE"/>
    <property type="match status" value="1"/>
</dbReference>
<evidence type="ECO:0000256" key="1">
    <source>
        <dbReference type="ARBA" id="ARBA00005033"/>
    </source>
</evidence>
<evidence type="ECO:0000256" key="10">
    <source>
        <dbReference type="PIRSR" id="PIRSR000388-3"/>
    </source>
</evidence>
<dbReference type="CDD" id="cd06557">
    <property type="entry name" value="KPHMT-like"/>
    <property type="match status" value="1"/>
</dbReference>
<dbReference type="EC" id="2.1.2.11" evidence="7"/>
<dbReference type="InterPro" id="IPR040442">
    <property type="entry name" value="Pyrv_kinase-like_dom_sf"/>
</dbReference>
<comment type="similarity">
    <text evidence="2 7">Belongs to the PanB family.</text>
</comment>
<sequence>MKALSVFRDYKKQGRKITMLTAYDYPTAVLEDRAGIDILLVGDSVGRNILGYASELEVTMEDMLHHVRAVARGAKQAHVMGDMPYRSCDTPALALENARRMMDAGAHSVKIEGEQDMVDRIKYVVDAGVPVCAHIGYTPQTSGKAAVQGKDIDRAKALIDAALQLEKAGADMVVFELIPELLAKEITNLLSIPTIGIGAGRFCDGQVQVYCDILGLSARVFRHAKAYDTLGQRYEDAFAAYAREVTGGTFPTSENAAALPDDVADQVREWVHKTYGK</sequence>
<dbReference type="GO" id="GO:0000287">
    <property type="term" value="F:magnesium ion binding"/>
    <property type="evidence" value="ECO:0007669"/>
    <property type="project" value="TreeGrafter"/>
</dbReference>
<feature type="active site" description="Proton acceptor" evidence="7 8">
    <location>
        <position position="176"/>
    </location>
</feature>
<keyword evidence="11" id="KW-0489">Methyltransferase</keyword>
<protein>
    <recommendedName>
        <fullName evidence="7">3-methyl-2-oxobutanoate hydroxymethyltransferase</fullName>
        <ecNumber evidence="7">2.1.2.11</ecNumber>
    </recommendedName>
    <alternativeName>
        <fullName evidence="7">Ketopantoate hydroxymethyltransferase</fullName>
        <shortName evidence="7">KPHMT</shortName>
    </alternativeName>
</protein>
<comment type="subunit">
    <text evidence="3 7">Homodecamer; pentamer of dimers.</text>
</comment>
<dbReference type="GO" id="GO:0032259">
    <property type="term" value="P:methylation"/>
    <property type="evidence" value="ECO:0007669"/>
    <property type="project" value="UniProtKB-KW"/>
</dbReference>
<dbReference type="PIRSF" id="PIRSF000388">
    <property type="entry name" value="Pantoate_hydroxy_MeTrfase"/>
    <property type="match status" value="1"/>
</dbReference>
<keyword evidence="12" id="KW-1185">Reference proteome</keyword>
<keyword evidence="7 10" id="KW-0460">Magnesium</keyword>
<evidence type="ECO:0000313" key="11">
    <source>
        <dbReference type="EMBL" id="ABW66891.1"/>
    </source>
</evidence>
<feature type="binding site" evidence="7 10">
    <location>
        <position position="82"/>
    </location>
    <ligand>
        <name>Mg(2+)</name>
        <dbReference type="ChEBI" id="CHEBI:18420"/>
    </ligand>
</feature>
<name>A8ZX35_DESOH</name>
<dbReference type="GO" id="GO:0015940">
    <property type="term" value="P:pantothenate biosynthetic process"/>
    <property type="evidence" value="ECO:0007669"/>
    <property type="project" value="UniProtKB-UniRule"/>
</dbReference>